<name>A0A173UVM9_9FIRM</name>
<feature type="modified residue" description="N6-(pyridoxal phosphate)lysine" evidence="5">
    <location>
        <position position="252"/>
    </location>
</feature>
<keyword evidence="4 5" id="KW-0663">Pyridoxal phosphate</keyword>
<dbReference type="InterPro" id="IPR015424">
    <property type="entry name" value="PyrdxlP-dep_Trfase"/>
</dbReference>
<evidence type="ECO:0000313" key="7">
    <source>
        <dbReference type="EMBL" id="PDX84156.1"/>
    </source>
</evidence>
<dbReference type="Gene3D" id="3.40.640.10">
    <property type="entry name" value="Type I PLP-dependent aspartate aminotransferase-like (Major domain)"/>
    <property type="match status" value="1"/>
</dbReference>
<dbReference type="Pfam" id="PF00202">
    <property type="entry name" value="Aminotran_3"/>
    <property type="match status" value="1"/>
</dbReference>
<dbReference type="NCBIfam" id="NF002325">
    <property type="entry name" value="PRK01278.1"/>
    <property type="match status" value="1"/>
</dbReference>
<evidence type="ECO:0000313" key="9">
    <source>
        <dbReference type="Proteomes" id="UP000220480"/>
    </source>
</evidence>
<reference evidence="7 9" key="2">
    <citation type="journal article" date="2017" name="Front. Microbiol.">
        <title>New Insights into the Diversity of the Genus Faecalibacterium.</title>
        <authorList>
            <person name="Benevides L."/>
            <person name="Burman S."/>
            <person name="Martin R."/>
            <person name="Robert V."/>
            <person name="Thomas M."/>
            <person name="Miquel S."/>
            <person name="Chain F."/>
            <person name="Sokol H."/>
            <person name="Bermudez-Humaran L.G."/>
            <person name="Morrison M."/>
            <person name="Langella P."/>
            <person name="Azevedo V.A."/>
            <person name="Chatel J.M."/>
            <person name="Soares S."/>
        </authorList>
    </citation>
    <scope>NUCLEOTIDE SEQUENCE [LARGE SCALE GENOMIC DNA]</scope>
    <source>
        <strain evidence="7 9">CNCM I 4644</strain>
    </source>
</reference>
<dbReference type="RefSeq" id="WP_055186683.1">
    <property type="nucleotide sequence ID" value="NZ_CYXN01000026.1"/>
</dbReference>
<evidence type="ECO:0000313" key="8">
    <source>
        <dbReference type="Proteomes" id="UP000095649"/>
    </source>
</evidence>
<dbReference type="GO" id="GO:0005737">
    <property type="term" value="C:cytoplasm"/>
    <property type="evidence" value="ECO:0007669"/>
    <property type="project" value="UniProtKB-SubCell"/>
</dbReference>
<dbReference type="InterPro" id="IPR015422">
    <property type="entry name" value="PyrdxlP-dep_Trfase_small"/>
</dbReference>
<dbReference type="EMBL" id="NMTZ01000018">
    <property type="protein sequence ID" value="PDX84156.1"/>
    <property type="molecule type" value="Genomic_DNA"/>
</dbReference>
<comment type="pathway">
    <text evidence="5">Amino-acid biosynthesis; L-arginine biosynthesis; N(2)-acetyl-L-ornithine from L-glutamate: step 4/4.</text>
</comment>
<comment type="subcellular location">
    <subcellularLocation>
        <location evidence="5">Cytoplasm</location>
    </subcellularLocation>
</comment>
<dbReference type="PANTHER" id="PTHR11986:SF79">
    <property type="entry name" value="ACETYLORNITHINE AMINOTRANSFERASE, MITOCHONDRIAL"/>
    <property type="match status" value="1"/>
</dbReference>
<keyword evidence="2 5" id="KW-0028">Amino-acid biosynthesis</keyword>
<feature type="binding site" evidence="5">
    <location>
        <position position="138"/>
    </location>
    <ligand>
        <name>pyridoxal 5'-phosphate</name>
        <dbReference type="ChEBI" id="CHEBI:597326"/>
    </ligand>
</feature>
<dbReference type="InterPro" id="IPR050103">
    <property type="entry name" value="Class-III_PLP-dep_AT"/>
</dbReference>
<dbReference type="GO" id="GO:0030170">
    <property type="term" value="F:pyridoxal phosphate binding"/>
    <property type="evidence" value="ECO:0007669"/>
    <property type="project" value="InterPro"/>
</dbReference>
<feature type="binding site" evidence="5">
    <location>
        <begin position="223"/>
        <end position="226"/>
    </location>
    <ligand>
        <name>pyridoxal 5'-phosphate</name>
        <dbReference type="ChEBI" id="CHEBI:597326"/>
    </ligand>
</feature>
<dbReference type="OrthoDB" id="9807885at2"/>
<dbReference type="AlphaFoldDB" id="A0A173UVM9"/>
<protein>
    <recommendedName>
        <fullName evidence="5">Acetylornithine aminotransferase</fullName>
        <shortName evidence="5">ACOAT</shortName>
        <ecNumber evidence="5">2.6.1.11</ecNumber>
    </recommendedName>
</protein>
<dbReference type="InterPro" id="IPR049704">
    <property type="entry name" value="Aminotrans_3_PPA_site"/>
</dbReference>
<feature type="binding site" evidence="5">
    <location>
        <position position="281"/>
    </location>
    <ligand>
        <name>pyridoxal 5'-phosphate</name>
        <dbReference type="ChEBI" id="CHEBI:597326"/>
    </ligand>
</feature>
<dbReference type="SUPFAM" id="SSF53383">
    <property type="entry name" value="PLP-dependent transferases"/>
    <property type="match status" value="1"/>
</dbReference>
<reference evidence="7" key="3">
    <citation type="submission" date="2017-07" db="EMBL/GenBank/DDBJ databases">
        <authorList>
            <person name="Sun Z.S."/>
            <person name="Albrecht U."/>
            <person name="Echele G."/>
            <person name="Lee C.C."/>
        </authorList>
    </citation>
    <scope>NUCLEOTIDE SEQUENCE</scope>
    <source>
        <strain evidence="7">CNCM I 4644</strain>
    </source>
</reference>
<dbReference type="Proteomes" id="UP000095649">
    <property type="component" value="Unassembled WGS sequence"/>
</dbReference>
<dbReference type="Gene3D" id="3.90.1150.10">
    <property type="entry name" value="Aspartate Aminotransferase, domain 1"/>
    <property type="match status" value="1"/>
</dbReference>
<comment type="subunit">
    <text evidence="5">Homodimer.</text>
</comment>
<evidence type="ECO:0000256" key="4">
    <source>
        <dbReference type="ARBA" id="ARBA00022898"/>
    </source>
</evidence>
<keyword evidence="5" id="KW-0055">Arginine biosynthesis</keyword>
<evidence type="ECO:0000256" key="2">
    <source>
        <dbReference type="ARBA" id="ARBA00022605"/>
    </source>
</evidence>
<dbReference type="FunFam" id="3.40.640.10:FF:000004">
    <property type="entry name" value="Acetylornithine aminotransferase"/>
    <property type="match status" value="1"/>
</dbReference>
<dbReference type="CDD" id="cd00610">
    <property type="entry name" value="OAT_like"/>
    <property type="match status" value="1"/>
</dbReference>
<dbReference type="InterPro" id="IPR015421">
    <property type="entry name" value="PyrdxlP-dep_Trfase_major"/>
</dbReference>
<evidence type="ECO:0000256" key="1">
    <source>
        <dbReference type="ARBA" id="ARBA00022576"/>
    </source>
</evidence>
<keyword evidence="1 5" id="KW-0032">Aminotransferase</keyword>
<dbReference type="EMBL" id="CYXN01000026">
    <property type="protein sequence ID" value="CUN18884.1"/>
    <property type="molecule type" value="Genomic_DNA"/>
</dbReference>
<reference evidence="6 8" key="1">
    <citation type="submission" date="2015-09" db="EMBL/GenBank/DDBJ databases">
        <authorList>
            <consortium name="Pathogen Informatics"/>
        </authorList>
    </citation>
    <scope>NUCLEOTIDE SEQUENCE [LARGE SCALE GENOMIC DNA]</scope>
    <source>
        <strain evidence="6 8">2789STDY5834970</strain>
    </source>
</reference>
<dbReference type="EC" id="2.6.1.11" evidence="5"/>
<proteinExistence type="inferred from homology"/>
<dbReference type="GO" id="GO:0006526">
    <property type="term" value="P:L-arginine biosynthetic process"/>
    <property type="evidence" value="ECO:0007669"/>
    <property type="project" value="UniProtKB-UniRule"/>
</dbReference>
<evidence type="ECO:0000313" key="6">
    <source>
        <dbReference type="EMBL" id="CUN18884.1"/>
    </source>
</evidence>
<keyword evidence="3 5" id="KW-0808">Transferase</keyword>
<gene>
    <name evidence="5 6" type="primary">argD</name>
    <name evidence="7" type="ORF">CGS59_06975</name>
    <name evidence="6" type="ORF">ERS852582_02350</name>
</gene>
<evidence type="ECO:0000256" key="5">
    <source>
        <dbReference type="HAMAP-Rule" id="MF_01107"/>
    </source>
</evidence>
<dbReference type="GO" id="GO:0003992">
    <property type="term" value="F:N2-acetyl-L-ornithine:2-oxoglutarate 5-aminotransferase activity"/>
    <property type="evidence" value="ECO:0007669"/>
    <property type="project" value="UniProtKB-UniRule"/>
</dbReference>
<dbReference type="InterPro" id="IPR004636">
    <property type="entry name" value="AcOrn/SuccOrn_fam"/>
</dbReference>
<dbReference type="PROSITE" id="PS00600">
    <property type="entry name" value="AA_TRANSFER_CLASS_3"/>
    <property type="match status" value="1"/>
</dbReference>
<dbReference type="InterPro" id="IPR005814">
    <property type="entry name" value="Aminotrans_3"/>
</dbReference>
<sequence length="400" mass="43245">MDSEKVIKRDNEYVLHTYNRNPVVLEKGHGLYAEGPEGQKYLDFTSGIGVNSLGYCDLAWAEAVSQQAHKLQHTSNLYYTAPCGKLAKKLCKRTGMSKVFFGNSGAEANEGAIKAARKYSVDHYGKDRYNVITLVNSFHGRTLATLTATGQEVFHNYFGPFNEGFQYVPAGDIEALRELVDRHTCAVMMELIQGEGGVMALDPDYVQAVRALCDEKDLVLIVDEVQTGVGRTGTFLCCEHYNLKPDIVTLAKGLGGGLPIGAVLMNEKVAEGMGPGTHGSTFGGNPVVCAGANVVVDRLDQSFLAQVSERAVQLRTGLAKLPHVKNISGIGLMVGIEFFDVQAADVLAACREKGLLVLTAKTRLRLLPPLTVSEHEVDMALEVLAEVLGTMEPTAPKEQA</sequence>
<comment type="similarity">
    <text evidence="5">Belongs to the class-III pyridoxal-phosphate-dependent aminotransferase family. ArgD subfamily.</text>
</comment>
<dbReference type="GO" id="GO:0042802">
    <property type="term" value="F:identical protein binding"/>
    <property type="evidence" value="ECO:0007669"/>
    <property type="project" value="TreeGrafter"/>
</dbReference>
<dbReference type="PIRSF" id="PIRSF000521">
    <property type="entry name" value="Transaminase_4ab_Lys_Orn"/>
    <property type="match status" value="1"/>
</dbReference>
<evidence type="ECO:0000256" key="3">
    <source>
        <dbReference type="ARBA" id="ARBA00022679"/>
    </source>
</evidence>
<dbReference type="Proteomes" id="UP000220480">
    <property type="component" value="Unassembled WGS sequence"/>
</dbReference>
<comment type="cofactor">
    <cofactor evidence="5">
        <name>pyridoxal 5'-phosphate</name>
        <dbReference type="ChEBI" id="CHEBI:597326"/>
    </cofactor>
    <text evidence="5">Binds 1 pyridoxal phosphate per subunit.</text>
</comment>
<dbReference type="PANTHER" id="PTHR11986">
    <property type="entry name" value="AMINOTRANSFERASE CLASS III"/>
    <property type="match status" value="1"/>
</dbReference>
<dbReference type="UniPathway" id="UPA00068">
    <property type="reaction ID" value="UER00109"/>
</dbReference>
<organism evidence="6 8">
    <name type="scientific">Faecalibacterium prausnitzii</name>
    <dbReference type="NCBI Taxonomy" id="853"/>
    <lineage>
        <taxon>Bacteria</taxon>
        <taxon>Bacillati</taxon>
        <taxon>Bacillota</taxon>
        <taxon>Clostridia</taxon>
        <taxon>Eubacteriales</taxon>
        <taxon>Oscillospiraceae</taxon>
        <taxon>Faecalibacterium</taxon>
    </lineage>
</organism>
<keyword evidence="5" id="KW-0963">Cytoplasm</keyword>
<dbReference type="HAMAP" id="MF_01107">
    <property type="entry name" value="ArgD_aminotrans_3"/>
    <property type="match status" value="1"/>
</dbReference>
<comment type="miscellaneous">
    <text evidence="5">May also have succinyldiaminopimelate aminotransferase activity, thus carrying out the corresponding step in lysine biosynthesis.</text>
</comment>
<dbReference type="NCBIfam" id="TIGR00707">
    <property type="entry name" value="argD"/>
    <property type="match status" value="1"/>
</dbReference>
<accession>A0A173UVM9</accession>
<feature type="binding site" evidence="5">
    <location>
        <position position="280"/>
    </location>
    <ligand>
        <name>N(2)-acetyl-L-ornithine</name>
        <dbReference type="ChEBI" id="CHEBI:57805"/>
    </ligand>
</feature>
<comment type="catalytic activity">
    <reaction evidence="5">
        <text>N(2)-acetyl-L-ornithine + 2-oxoglutarate = N-acetyl-L-glutamate 5-semialdehyde + L-glutamate</text>
        <dbReference type="Rhea" id="RHEA:18049"/>
        <dbReference type="ChEBI" id="CHEBI:16810"/>
        <dbReference type="ChEBI" id="CHEBI:29123"/>
        <dbReference type="ChEBI" id="CHEBI:29985"/>
        <dbReference type="ChEBI" id="CHEBI:57805"/>
        <dbReference type="EC" id="2.6.1.11"/>
    </reaction>
</comment>
<feature type="binding site" evidence="5">
    <location>
        <position position="141"/>
    </location>
    <ligand>
        <name>N(2)-acetyl-L-ornithine</name>
        <dbReference type="ChEBI" id="CHEBI:57805"/>
    </ligand>
</feature>
<feature type="binding site" evidence="5">
    <location>
        <begin position="105"/>
        <end position="106"/>
    </location>
    <ligand>
        <name>pyridoxal 5'-phosphate</name>
        <dbReference type="ChEBI" id="CHEBI:597326"/>
    </ligand>
</feature>